<dbReference type="Proteomes" id="UP000234323">
    <property type="component" value="Unassembled WGS sequence"/>
</dbReference>
<name>A0A2I1HNY4_9GLOM</name>
<reference evidence="1 2" key="1">
    <citation type="submission" date="2015-10" db="EMBL/GenBank/DDBJ databases">
        <title>Genome analyses suggest a sexual origin of heterokaryosis in a supposedly ancient asexual fungus.</title>
        <authorList>
            <person name="Ropars J."/>
            <person name="Sedzielewska K."/>
            <person name="Noel J."/>
            <person name="Charron P."/>
            <person name="Farinelli L."/>
            <person name="Marton T."/>
            <person name="Kruger M."/>
            <person name="Pelin A."/>
            <person name="Brachmann A."/>
            <person name="Corradi N."/>
        </authorList>
    </citation>
    <scope>NUCLEOTIDE SEQUENCE [LARGE SCALE GENOMIC DNA]</scope>
    <source>
        <strain evidence="1 2">A4</strain>
    </source>
</reference>
<accession>A0A2I1HNY4</accession>
<dbReference type="VEuPathDB" id="FungiDB:FUN_002973"/>
<gene>
    <name evidence="1" type="ORF">RhiirA4_484473</name>
</gene>
<dbReference type="VEuPathDB" id="FungiDB:RhiirA1_446886"/>
<dbReference type="EMBL" id="LLXI01004410">
    <property type="protein sequence ID" value="PKY60594.1"/>
    <property type="molecule type" value="Genomic_DNA"/>
</dbReference>
<dbReference type="VEuPathDB" id="FungiDB:RhiirA1_102432"/>
<evidence type="ECO:0000313" key="1">
    <source>
        <dbReference type="EMBL" id="PKY60594.1"/>
    </source>
</evidence>
<sequence length="479" mass="55750">MSFKVPHEYFKKRASDWNIIGFLNTCELESFQQIIENYLSSLESIIKTESSHKREKAQFLYDKYKKAVEPQTGAEAQGLRPDRVLAKKREEDRPHKQVHIHEPSYFDYGFIHGSVQTINGTITGGTFATGSSESKKDQEKIIHRTEKHKRDEYDTIEEDKSDDAEETVVEDVLFEYAKDLDYESHAHSFIICDHDDKMKTLFSKEDWKELTKKPSLPPVDYEIGKELAKYVKDDLAQLREEVMRSFLKVNEVYDPMEHYFKEWIQITMRHLCNLYENPSAPLCRDQYEDWFTNRCTINSSANRKNRAKKPKQRKLTGRKIDGIIHHPTYNMELGALEECINDIHSISNYFSKTSLLDFLKFLKAIVRSQIIIENNLKSLGFIKQKTSASRPVFGLQFQTGLTRDQFEKNSLPNWFETGLKTGPNDDDFKEEDLISEILGNDQDLSRPVTPPGNKISIVDCFETPHKKKNKPNKKTLALK</sequence>
<dbReference type="AlphaFoldDB" id="A0A2I1HNY4"/>
<evidence type="ECO:0000313" key="2">
    <source>
        <dbReference type="Proteomes" id="UP000234323"/>
    </source>
</evidence>
<keyword evidence="2" id="KW-1185">Reference proteome</keyword>
<protein>
    <submittedName>
        <fullName evidence="1">Uncharacterized protein</fullName>
    </submittedName>
</protein>
<organism evidence="1 2">
    <name type="scientific">Rhizophagus irregularis</name>
    <dbReference type="NCBI Taxonomy" id="588596"/>
    <lineage>
        <taxon>Eukaryota</taxon>
        <taxon>Fungi</taxon>
        <taxon>Fungi incertae sedis</taxon>
        <taxon>Mucoromycota</taxon>
        <taxon>Glomeromycotina</taxon>
        <taxon>Glomeromycetes</taxon>
        <taxon>Glomerales</taxon>
        <taxon>Glomeraceae</taxon>
        <taxon>Rhizophagus</taxon>
    </lineage>
</organism>
<proteinExistence type="predicted"/>
<dbReference type="VEuPathDB" id="FungiDB:RhiirFUN_008970"/>
<dbReference type="VEuPathDB" id="FungiDB:FUN_002974"/>
<comment type="caution">
    <text evidence="1">The sequence shown here is derived from an EMBL/GenBank/DDBJ whole genome shotgun (WGS) entry which is preliminary data.</text>
</comment>